<proteinExistence type="predicted"/>
<sequence length="954" mass="107832">MANISSESPPVAMETPSPIFEKIMADVLAAATYMCDPGCDDSSLFLEDHPDYREYTSSDISDDLRLPFNTPVAIRRLGSSLNWLGGPNSKAISEGREIGIKILKLSEDMASLRHEGRWFVRRAFAFLDLVKAEMKDSSPLGVPGTLQDLCVRSIVQDMREFHELIEEHNSFSTVMRSRQRRHCKMTAARRTASLKRTIRAAEIQLGLISKMRKIASATNGPSTASAMTLRSIKRHFKRNLCMCNTLMTIQADSRLAEFPPLEMHLQLTDFFRAIQTIHTETEEINGHKRMRDGSDAHQDGHEILEQQAEPELATASDDLSTDFLIPLLRRELELDRMAFESITQVNECKSETRQQLESMFWNWSEDEGILVHEHRFAFLQCLCILSARVRLAEEAVAFGELLVLMYREEEERMPSIKNKVILAAALGALSVLLAPTSRKLAAILAAEEGVRIISPIFNAEPTRYHALRTALKAVNATALLHHEDRMLTDESKIRQLRKAFRIAGGPAARPPQQPVDLQDLKLPLAGAFRIQALAAKGMIKMLLKHQAQHQHPRFPLITSFAAGELNDTSTHYRYSKYLDGLVENLTVDIGNTFVFFSLLSLQLYRDAAQKVPHLFEPLLGEAILLKAQLLNFYSPRASDALREATTFYDQLSIKFPHQFDEPITRTYISLAKRQRWDKDLEGAADSYAIVLQHVLKPFEQAEHYTAAQLKQWKRAAKLNIDRPIICIQLERYEEGIADLERSRTFFDGAAKDCFGAPEELAVRGCCFWLLGRSEEALKILKSALQLVHNEVNKDGYQEYGLALGWQGAIKSAMGDHQYALKDGEHAVRVLRNRLSSTETRLSAQFALNPFERMLPHHLVLLAGTQLAVGLKEEAMEHVEESLKLNSDIRVDGSTVKTALLLKARLLEEKSGRGHFEEAARIREEAEKIPFRGFLHRMGCSIGQTRLSRRNSFSK</sequence>
<evidence type="ECO:0000313" key="2">
    <source>
        <dbReference type="Proteomes" id="UP000077521"/>
    </source>
</evidence>
<dbReference type="Proteomes" id="UP000077521">
    <property type="component" value="Unassembled WGS sequence"/>
</dbReference>
<organism evidence="1 2">
    <name type="scientific">Tilletia indica</name>
    <dbReference type="NCBI Taxonomy" id="43049"/>
    <lineage>
        <taxon>Eukaryota</taxon>
        <taxon>Fungi</taxon>
        <taxon>Dikarya</taxon>
        <taxon>Basidiomycota</taxon>
        <taxon>Ustilaginomycotina</taxon>
        <taxon>Exobasidiomycetes</taxon>
        <taxon>Tilletiales</taxon>
        <taxon>Tilletiaceae</taxon>
        <taxon>Tilletia</taxon>
    </lineage>
</organism>
<reference evidence="1" key="1">
    <citation type="submission" date="2016-04" db="EMBL/GenBank/DDBJ databases">
        <authorList>
            <person name="Nguyen H.D."/>
            <person name="Samba Siva P."/>
            <person name="Cullis J."/>
            <person name="Levesque C.A."/>
            <person name="Hambleton S."/>
        </authorList>
    </citation>
    <scope>NUCLEOTIDE SEQUENCE</scope>
    <source>
        <strain evidence="1">DAOMC 236416</strain>
    </source>
</reference>
<reference evidence="1" key="2">
    <citation type="journal article" date="2019" name="IMA Fungus">
        <title>Genome sequencing and comparison of five Tilletia species to identify candidate genes for the detection of regulated species infecting wheat.</title>
        <authorList>
            <person name="Nguyen H.D.T."/>
            <person name="Sultana T."/>
            <person name="Kesanakurti P."/>
            <person name="Hambleton S."/>
        </authorList>
    </citation>
    <scope>NUCLEOTIDE SEQUENCE</scope>
    <source>
        <strain evidence="1">DAOMC 236416</strain>
    </source>
</reference>
<gene>
    <name evidence="1" type="ORF">A4X13_0g5106</name>
</gene>
<dbReference type="InterPro" id="IPR019734">
    <property type="entry name" value="TPR_rpt"/>
</dbReference>
<comment type="caution">
    <text evidence="1">The sequence shown here is derived from an EMBL/GenBank/DDBJ whole genome shotgun (WGS) entry which is preliminary data.</text>
</comment>
<protein>
    <submittedName>
        <fullName evidence="1">Uncharacterized protein</fullName>
    </submittedName>
</protein>
<dbReference type="EMBL" id="LWDF02000372">
    <property type="protein sequence ID" value="KAE8249719.1"/>
    <property type="molecule type" value="Genomic_DNA"/>
</dbReference>
<accession>A0A8T8SXQ1</accession>
<dbReference type="InterPro" id="IPR011990">
    <property type="entry name" value="TPR-like_helical_dom_sf"/>
</dbReference>
<name>A0A8T8SXQ1_9BASI</name>
<dbReference type="SUPFAM" id="SSF48452">
    <property type="entry name" value="TPR-like"/>
    <property type="match status" value="1"/>
</dbReference>
<keyword evidence="2" id="KW-1185">Reference proteome</keyword>
<evidence type="ECO:0000313" key="1">
    <source>
        <dbReference type="EMBL" id="KAE8249719.1"/>
    </source>
</evidence>
<dbReference type="Gene3D" id="1.25.40.10">
    <property type="entry name" value="Tetratricopeptide repeat domain"/>
    <property type="match status" value="1"/>
</dbReference>
<dbReference type="SMART" id="SM00028">
    <property type="entry name" value="TPR"/>
    <property type="match status" value="3"/>
</dbReference>
<dbReference type="AlphaFoldDB" id="A0A8T8SXQ1"/>